<feature type="region of interest" description="Disordered" evidence="1">
    <location>
        <begin position="704"/>
        <end position="723"/>
    </location>
</feature>
<dbReference type="AlphaFoldDB" id="A0A839ZHJ9"/>
<dbReference type="Pfam" id="PF13481">
    <property type="entry name" value="AAA_25"/>
    <property type="match status" value="1"/>
</dbReference>
<gene>
    <name evidence="2" type="ORF">FHS55_004702</name>
</gene>
<evidence type="ECO:0000256" key="1">
    <source>
        <dbReference type="SAM" id="MobiDB-lite"/>
    </source>
</evidence>
<feature type="region of interest" description="Disordered" evidence="1">
    <location>
        <begin position="144"/>
        <end position="169"/>
    </location>
</feature>
<protein>
    <recommendedName>
        <fullName evidence="4">AAA+ ATPase domain-containing protein</fullName>
    </recommendedName>
</protein>
<dbReference type="Gene3D" id="3.40.50.300">
    <property type="entry name" value="P-loop containing nucleotide triphosphate hydrolases"/>
    <property type="match status" value="1"/>
</dbReference>
<keyword evidence="3" id="KW-1185">Reference proteome</keyword>
<dbReference type="Proteomes" id="UP000533469">
    <property type="component" value="Unassembled WGS sequence"/>
</dbReference>
<dbReference type="InterPro" id="IPR027417">
    <property type="entry name" value="P-loop_NTPase"/>
</dbReference>
<dbReference type="InterPro" id="IPR025662">
    <property type="entry name" value="Sigma_54_int_dom_ATP-bd_1"/>
</dbReference>
<proteinExistence type="predicted"/>
<evidence type="ECO:0008006" key="4">
    <source>
        <dbReference type="Google" id="ProtNLM"/>
    </source>
</evidence>
<accession>A0A839ZHJ9</accession>
<dbReference type="EMBL" id="JACICD010000025">
    <property type="protein sequence ID" value="MBB3774047.1"/>
    <property type="molecule type" value="Genomic_DNA"/>
</dbReference>
<sequence length="723" mass="77818">MASHSNPATWGTYEEAVDCCRQLKLAGIGFVLTDDDDIAGYDLDNCRDKATGVVAPWAQAILDLAETYAEVSPSGTGIRMLSHGKPPKATKVDAAGIEIYATKRYLTITGDHVPGTPGSIKQAPKTYAALLARAAEFNARKAGDAGAAELPRPAAPEINRTQATAPDRRPGDFFRAVNDAALANLSSWVPSIFPAARTSAGTGGYRITSRMLGRNLQEDLSITPQGITDWGVADMGDAREGRRTALDIVQEHGGVVAIVHAALWLCEKLGRSPESFGWQDDQRDAETEALGNEIADNLDRILQGEDGVWYDAQTGEAVSVSGSPPHADVDGLAGFMFDGTVPTAPPSMLVKSLVPFEGIVFIGGQSGAGKTFIAVDLAVSLASGTSFFGLKVRERVGVVILAAEGSGTLASRVHVAREHKISTRSLPISWFPDVPDLAKLREVHALIERLRKVAKHLRREHGVRLGAVIIDTLAAAFSIEDENSNAEAAKAIRLMNLMSEKLGVVVMPVHHYGKGSDTGLRGASAWRAGADAVLSVSAERDQTSGHCSNRRLALTKSRVGPEGWSMAFGLFFVPLGADADGETYGACYVQPLNGSECRLATMPKDKKNNIPRAARVYLNAMKIVLGEKGEKLRPFGSEGQEVTAVDRADIRKEFDLSYTADGDTDEKKQDCRRKAFGRGENWVFDKKWTATREVNGRQMVWLVREPVDDPNHEQHAGQQDSPS</sequence>
<name>A0A839ZHJ9_9HYPH</name>
<dbReference type="SUPFAM" id="SSF52540">
    <property type="entry name" value="P-loop containing nucleoside triphosphate hydrolases"/>
    <property type="match status" value="1"/>
</dbReference>
<reference evidence="2 3" key="1">
    <citation type="submission" date="2020-08" db="EMBL/GenBank/DDBJ databases">
        <title>Genomic Encyclopedia of Type Strains, Phase IV (KMG-IV): sequencing the most valuable type-strain genomes for metagenomic binning, comparative biology and taxonomic classification.</title>
        <authorList>
            <person name="Goeker M."/>
        </authorList>
    </citation>
    <scope>NUCLEOTIDE SEQUENCE [LARGE SCALE GENOMIC DNA]</scope>
    <source>
        <strain evidence="2 3">DSM 5895</strain>
    </source>
</reference>
<feature type="compositionally biased region" description="Basic and acidic residues" evidence="1">
    <location>
        <begin position="705"/>
        <end position="715"/>
    </location>
</feature>
<organism evidence="2 3">
    <name type="scientific">Ancylobacter tetraedralis</name>
    <dbReference type="NCBI Taxonomy" id="217068"/>
    <lineage>
        <taxon>Bacteria</taxon>
        <taxon>Pseudomonadati</taxon>
        <taxon>Pseudomonadota</taxon>
        <taxon>Alphaproteobacteria</taxon>
        <taxon>Hyphomicrobiales</taxon>
        <taxon>Xanthobacteraceae</taxon>
        <taxon>Ancylobacter</taxon>
    </lineage>
</organism>
<evidence type="ECO:0000313" key="2">
    <source>
        <dbReference type="EMBL" id="MBB3774047.1"/>
    </source>
</evidence>
<comment type="caution">
    <text evidence="2">The sequence shown here is derived from an EMBL/GenBank/DDBJ whole genome shotgun (WGS) entry which is preliminary data.</text>
</comment>
<dbReference type="PROSITE" id="PS00675">
    <property type="entry name" value="SIGMA54_INTERACT_1"/>
    <property type="match status" value="1"/>
</dbReference>
<evidence type="ECO:0000313" key="3">
    <source>
        <dbReference type="Proteomes" id="UP000533469"/>
    </source>
</evidence>